<dbReference type="EMBL" id="QRDZ01000001">
    <property type="protein sequence ID" value="RED89051.1"/>
    <property type="molecule type" value="Genomic_DNA"/>
</dbReference>
<feature type="domain" description="GFO/IDH/MocA-like oxidoreductase" evidence="2">
    <location>
        <begin position="134"/>
        <end position="255"/>
    </location>
</feature>
<dbReference type="RefSeq" id="WP_116058525.1">
    <property type="nucleotide sequence ID" value="NZ_QRDZ01000001.1"/>
</dbReference>
<feature type="domain" description="Gfo/Idh/MocA-like oxidoreductase N-terminal" evidence="1">
    <location>
        <begin position="4"/>
        <end position="118"/>
    </location>
</feature>
<dbReference type="Pfam" id="PF01408">
    <property type="entry name" value="GFO_IDH_MocA"/>
    <property type="match status" value="1"/>
</dbReference>
<sequence>MSILRFAVVGTGWVAGEYLKAIHARQDAEVYAVVSAHQAHAQQRLAELGIIARIFERYEDAVADPQVDAVVLCSTPGIRPEQAVLAARQGKHIVFEKPLAMNREGLWAIAEALEANPVHTVAGFVLRWNPSFNNTKALIEDDAIGRVFMAQIDYWHNIGPHYPQYRWSKTRALGGSSMLSAGCHAVDAVRYFAGEIEEVTAYGCRTWADSEYEFDSNAIAIFKLRNGGIGKVSSSLECKTTYKFNIHLLGEKGAIMNNQLYSHKLPGQTEYATIPTILPDSGDVSHHPFAEEIDDFMQSLRGKTRSRCDFFDAMQTMEACFAIDESLASGRKVSLPLVRS</sequence>
<dbReference type="InterPro" id="IPR036291">
    <property type="entry name" value="NAD(P)-bd_dom_sf"/>
</dbReference>
<dbReference type="Gene3D" id="3.30.360.10">
    <property type="entry name" value="Dihydrodipicolinate Reductase, domain 2"/>
    <property type="match status" value="1"/>
</dbReference>
<evidence type="ECO:0000259" key="1">
    <source>
        <dbReference type="Pfam" id="PF01408"/>
    </source>
</evidence>
<dbReference type="InterPro" id="IPR052515">
    <property type="entry name" value="Gfo/Idh/MocA_Oxidoreductase"/>
</dbReference>
<evidence type="ECO:0000313" key="4">
    <source>
        <dbReference type="Proteomes" id="UP000256977"/>
    </source>
</evidence>
<protein>
    <submittedName>
        <fullName evidence="3">Putative dehydrogenase</fullName>
    </submittedName>
</protein>
<dbReference type="SUPFAM" id="SSF51735">
    <property type="entry name" value="NAD(P)-binding Rossmann-fold domains"/>
    <property type="match status" value="1"/>
</dbReference>
<dbReference type="PANTHER" id="PTHR43249">
    <property type="entry name" value="UDP-N-ACETYL-2-AMINO-2-DEOXY-D-GLUCURONATE OXIDASE"/>
    <property type="match status" value="1"/>
</dbReference>
<dbReference type="InterPro" id="IPR000683">
    <property type="entry name" value="Gfo/Idh/MocA-like_OxRdtase_N"/>
</dbReference>
<dbReference type="InterPro" id="IPR055170">
    <property type="entry name" value="GFO_IDH_MocA-like_dom"/>
</dbReference>
<dbReference type="OrthoDB" id="9783105at2"/>
<comment type="caution">
    <text evidence="3">The sequence shown here is derived from an EMBL/GenBank/DDBJ whole genome shotgun (WGS) entry which is preliminary data.</text>
</comment>
<reference evidence="3 4" key="1">
    <citation type="submission" date="2018-07" db="EMBL/GenBank/DDBJ databases">
        <title>Genomic Encyclopedia of Type Strains, Phase III (KMG-III): the genomes of soil and plant-associated and newly described type strains.</title>
        <authorList>
            <person name="Whitman W."/>
        </authorList>
    </citation>
    <scope>NUCLEOTIDE SEQUENCE [LARGE SCALE GENOMIC DNA]</scope>
    <source>
        <strain evidence="3 4">CECT 7287</strain>
    </source>
</reference>
<dbReference type="SUPFAM" id="SSF55347">
    <property type="entry name" value="Glyceraldehyde-3-phosphate dehydrogenase-like, C-terminal domain"/>
    <property type="match status" value="1"/>
</dbReference>
<name>A0A3D9KQV3_9BACL</name>
<dbReference type="PANTHER" id="PTHR43249:SF1">
    <property type="entry name" value="D-GLUCOSIDE 3-DEHYDROGENASE"/>
    <property type="match status" value="1"/>
</dbReference>
<dbReference type="Pfam" id="PF22725">
    <property type="entry name" value="GFO_IDH_MocA_C3"/>
    <property type="match status" value="1"/>
</dbReference>
<dbReference type="GO" id="GO:0000166">
    <property type="term" value="F:nucleotide binding"/>
    <property type="evidence" value="ECO:0007669"/>
    <property type="project" value="InterPro"/>
</dbReference>
<dbReference type="Proteomes" id="UP000256977">
    <property type="component" value="Unassembled WGS sequence"/>
</dbReference>
<accession>A0A3D9KQV3</accession>
<gene>
    <name evidence="3" type="ORF">DFP98_10121</name>
</gene>
<dbReference type="AlphaFoldDB" id="A0A3D9KQV3"/>
<evidence type="ECO:0000259" key="2">
    <source>
        <dbReference type="Pfam" id="PF22725"/>
    </source>
</evidence>
<evidence type="ECO:0000313" key="3">
    <source>
        <dbReference type="EMBL" id="RED89051.1"/>
    </source>
</evidence>
<keyword evidence="4" id="KW-1185">Reference proteome</keyword>
<dbReference type="Gene3D" id="3.40.50.720">
    <property type="entry name" value="NAD(P)-binding Rossmann-like Domain"/>
    <property type="match status" value="1"/>
</dbReference>
<proteinExistence type="predicted"/>
<organism evidence="3 4">
    <name type="scientific">Cohnella phaseoli</name>
    <dbReference type="NCBI Taxonomy" id="456490"/>
    <lineage>
        <taxon>Bacteria</taxon>
        <taxon>Bacillati</taxon>
        <taxon>Bacillota</taxon>
        <taxon>Bacilli</taxon>
        <taxon>Bacillales</taxon>
        <taxon>Paenibacillaceae</taxon>
        <taxon>Cohnella</taxon>
    </lineage>
</organism>